<feature type="signal peptide" evidence="1">
    <location>
        <begin position="1"/>
        <end position="23"/>
    </location>
</feature>
<dbReference type="AlphaFoldDB" id="H2XSK3"/>
<keyword evidence="1" id="KW-0732">Signal</keyword>
<evidence type="ECO:0000256" key="1">
    <source>
        <dbReference type="SAM" id="SignalP"/>
    </source>
</evidence>
<organism evidence="2 3">
    <name type="scientific">Ciona intestinalis</name>
    <name type="common">Transparent sea squirt</name>
    <name type="synonym">Ascidia intestinalis</name>
    <dbReference type="NCBI Taxonomy" id="7719"/>
    <lineage>
        <taxon>Eukaryota</taxon>
        <taxon>Metazoa</taxon>
        <taxon>Chordata</taxon>
        <taxon>Tunicata</taxon>
        <taxon>Ascidiacea</taxon>
        <taxon>Phlebobranchia</taxon>
        <taxon>Cionidae</taxon>
        <taxon>Ciona</taxon>
    </lineage>
</organism>
<reference evidence="2" key="2">
    <citation type="journal article" date="2008" name="Genome Biol.">
        <title>Improved genome assembly and evidence-based global gene model set for the chordate Ciona intestinalis: new insight into intron and operon populations.</title>
        <authorList>
            <person name="Satou Y."/>
            <person name="Mineta K."/>
            <person name="Ogasawara M."/>
            <person name="Sasakura Y."/>
            <person name="Shoguchi E."/>
            <person name="Ueno K."/>
            <person name="Yamada L."/>
            <person name="Matsumoto J."/>
            <person name="Wasserscheid J."/>
            <person name="Dewar K."/>
            <person name="Wiley G.B."/>
            <person name="Macmil S.L."/>
            <person name="Roe B.A."/>
            <person name="Zeller R.W."/>
            <person name="Hastings K.E."/>
            <person name="Lemaire P."/>
            <person name="Lindquist E."/>
            <person name="Endo T."/>
            <person name="Hotta K."/>
            <person name="Inaba K."/>
        </authorList>
    </citation>
    <scope>NUCLEOTIDE SEQUENCE [LARGE SCALE GENOMIC DNA]</scope>
    <source>
        <strain evidence="2">wild type</strain>
    </source>
</reference>
<evidence type="ECO:0000313" key="2">
    <source>
        <dbReference type="Ensembl" id="ENSCINP00000032637.1"/>
    </source>
</evidence>
<dbReference type="Proteomes" id="UP000008144">
    <property type="component" value="Chromosome 13"/>
</dbReference>
<dbReference type="InParanoid" id="H2XSK3"/>
<sequence length="65" mass="7844">MNKSALLLLLLIGLLVLTETTTAWWHRRRRSNLRRRAPRYNQLKIPRMNEILDLEFEDISPKMKL</sequence>
<feature type="chain" id="PRO_5003578141" evidence="1">
    <location>
        <begin position="24"/>
        <end position="65"/>
    </location>
</feature>
<name>H2XSK3_CIOIN</name>
<protein>
    <submittedName>
        <fullName evidence="2">Uncharacterized protein</fullName>
    </submittedName>
</protein>
<proteinExistence type="predicted"/>
<reference evidence="3" key="1">
    <citation type="journal article" date="2002" name="Science">
        <title>The draft genome of Ciona intestinalis: insights into chordate and vertebrate origins.</title>
        <authorList>
            <person name="Dehal P."/>
            <person name="Satou Y."/>
            <person name="Campbell R.K."/>
            <person name="Chapman J."/>
            <person name="Degnan B."/>
            <person name="De Tomaso A."/>
            <person name="Davidson B."/>
            <person name="Di Gregorio A."/>
            <person name="Gelpke M."/>
            <person name="Goodstein D.M."/>
            <person name="Harafuji N."/>
            <person name="Hastings K.E."/>
            <person name="Ho I."/>
            <person name="Hotta K."/>
            <person name="Huang W."/>
            <person name="Kawashima T."/>
            <person name="Lemaire P."/>
            <person name="Martinez D."/>
            <person name="Meinertzhagen I.A."/>
            <person name="Necula S."/>
            <person name="Nonaka M."/>
            <person name="Putnam N."/>
            <person name="Rash S."/>
            <person name="Saiga H."/>
            <person name="Satake M."/>
            <person name="Terry A."/>
            <person name="Yamada L."/>
            <person name="Wang H.G."/>
            <person name="Awazu S."/>
            <person name="Azumi K."/>
            <person name="Boore J."/>
            <person name="Branno M."/>
            <person name="Chin-Bow S."/>
            <person name="DeSantis R."/>
            <person name="Doyle S."/>
            <person name="Francino P."/>
            <person name="Keys D.N."/>
            <person name="Haga S."/>
            <person name="Hayashi H."/>
            <person name="Hino K."/>
            <person name="Imai K.S."/>
            <person name="Inaba K."/>
            <person name="Kano S."/>
            <person name="Kobayashi K."/>
            <person name="Kobayashi M."/>
            <person name="Lee B.I."/>
            <person name="Makabe K.W."/>
            <person name="Manohar C."/>
            <person name="Matassi G."/>
            <person name="Medina M."/>
            <person name="Mochizuki Y."/>
            <person name="Mount S."/>
            <person name="Morishita T."/>
            <person name="Miura S."/>
            <person name="Nakayama A."/>
            <person name="Nishizaka S."/>
            <person name="Nomoto H."/>
            <person name="Ohta F."/>
            <person name="Oishi K."/>
            <person name="Rigoutsos I."/>
            <person name="Sano M."/>
            <person name="Sasaki A."/>
            <person name="Sasakura Y."/>
            <person name="Shoguchi E."/>
            <person name="Shin-i T."/>
            <person name="Spagnuolo A."/>
            <person name="Stainier D."/>
            <person name="Suzuki M.M."/>
            <person name="Tassy O."/>
            <person name="Takatori N."/>
            <person name="Tokuoka M."/>
            <person name="Yagi K."/>
            <person name="Yoshizaki F."/>
            <person name="Wada S."/>
            <person name="Zhang C."/>
            <person name="Hyatt P.D."/>
            <person name="Larimer F."/>
            <person name="Detter C."/>
            <person name="Doggett N."/>
            <person name="Glavina T."/>
            <person name="Hawkins T."/>
            <person name="Richardson P."/>
            <person name="Lucas S."/>
            <person name="Kohara Y."/>
            <person name="Levine M."/>
            <person name="Satoh N."/>
            <person name="Rokhsar D.S."/>
        </authorList>
    </citation>
    <scope>NUCLEOTIDE SEQUENCE [LARGE SCALE GENOMIC DNA]</scope>
</reference>
<dbReference type="Ensembl" id="ENSCINT00000035514.1">
    <property type="protein sequence ID" value="ENSCINP00000032637.1"/>
    <property type="gene ID" value="ENSCING00000022714.1"/>
</dbReference>
<evidence type="ECO:0000313" key="3">
    <source>
        <dbReference type="Proteomes" id="UP000008144"/>
    </source>
</evidence>
<dbReference type="EMBL" id="EAAA01001071">
    <property type="status" value="NOT_ANNOTATED_CDS"/>
    <property type="molecule type" value="Genomic_DNA"/>
</dbReference>
<accession>H2XSK3</accession>
<dbReference type="HOGENOM" id="CLU_180895_0_0_1"/>
<keyword evidence="3" id="KW-1185">Reference proteome</keyword>
<reference evidence="2" key="3">
    <citation type="submission" date="2025-08" db="UniProtKB">
        <authorList>
            <consortium name="Ensembl"/>
        </authorList>
    </citation>
    <scope>IDENTIFICATION</scope>
</reference>
<reference evidence="2" key="4">
    <citation type="submission" date="2025-09" db="UniProtKB">
        <authorList>
            <consortium name="Ensembl"/>
        </authorList>
    </citation>
    <scope>IDENTIFICATION</scope>
</reference>